<dbReference type="Proteomes" id="UP000076967">
    <property type="component" value="Unassembled WGS sequence"/>
</dbReference>
<comment type="caution">
    <text evidence="1">The sequence shown here is derived from an EMBL/GenBank/DDBJ whole genome shotgun (WGS) entry which is preliminary data.</text>
</comment>
<accession>A0A168MCE0</accession>
<reference evidence="1 2" key="1">
    <citation type="submission" date="2016-03" db="EMBL/GenBank/DDBJ databases">
        <title>Draft genome sequence of Paenibacillus glacialis DSM 22343.</title>
        <authorList>
            <person name="Shin S.-K."/>
            <person name="Yi H."/>
        </authorList>
    </citation>
    <scope>NUCLEOTIDE SEQUENCE [LARGE SCALE GENOMIC DNA]</scope>
    <source>
        <strain evidence="1 2">DSM 22343</strain>
    </source>
</reference>
<proteinExistence type="predicted"/>
<gene>
    <name evidence="1" type="ORF">PGLA_07570</name>
</gene>
<name>A0A168MCE0_9BACL</name>
<keyword evidence="2" id="KW-1185">Reference proteome</keyword>
<dbReference type="AlphaFoldDB" id="A0A168MCE0"/>
<sequence length="97" mass="11021">MLARLSIWEKALKRVRVESNVLGSPINSSESFAVKSRVLEIDKGLFDFIKYNGFFHGIIHCGMYYFDSSMNVTFGKKSVNKFLVMIGFTSLSEISLK</sequence>
<organism evidence="1 2">
    <name type="scientific">Paenibacillus glacialis</name>
    <dbReference type="NCBI Taxonomy" id="494026"/>
    <lineage>
        <taxon>Bacteria</taxon>
        <taxon>Bacillati</taxon>
        <taxon>Bacillota</taxon>
        <taxon>Bacilli</taxon>
        <taxon>Bacillales</taxon>
        <taxon>Paenibacillaceae</taxon>
        <taxon>Paenibacillus</taxon>
    </lineage>
</organism>
<dbReference type="EMBL" id="LVJH01000007">
    <property type="protein sequence ID" value="OAB44505.1"/>
    <property type="molecule type" value="Genomic_DNA"/>
</dbReference>
<evidence type="ECO:0000313" key="1">
    <source>
        <dbReference type="EMBL" id="OAB44505.1"/>
    </source>
</evidence>
<evidence type="ECO:0000313" key="2">
    <source>
        <dbReference type="Proteomes" id="UP000076967"/>
    </source>
</evidence>
<protein>
    <submittedName>
        <fullName evidence="1">Uncharacterized protein</fullName>
    </submittedName>
</protein>